<dbReference type="EMBL" id="JAPWIJ010000001">
    <property type="protein sequence ID" value="MCZ4517027.1"/>
    <property type="molecule type" value="Genomic_DNA"/>
</dbReference>
<keyword evidence="5" id="KW-1185">Reference proteome</keyword>
<evidence type="ECO:0000313" key="5">
    <source>
        <dbReference type="Proteomes" id="UP001081071"/>
    </source>
</evidence>
<feature type="domain" description="HNH nuclease" evidence="3">
    <location>
        <begin position="382"/>
        <end position="434"/>
    </location>
</feature>
<dbReference type="Gene3D" id="1.10.30.50">
    <property type="match status" value="1"/>
</dbReference>
<dbReference type="CDD" id="cd00085">
    <property type="entry name" value="HNHc"/>
    <property type="match status" value="1"/>
</dbReference>
<gene>
    <name evidence="4" type="ORF">O4220_00770</name>
</gene>
<feature type="region of interest" description="Disordered" evidence="2">
    <location>
        <begin position="256"/>
        <end position="313"/>
    </location>
</feature>
<dbReference type="RefSeq" id="WP_269601655.1">
    <property type="nucleotide sequence ID" value="NZ_JAPWIJ010000001.1"/>
</dbReference>
<accession>A0ABT4M7U5</accession>
<comment type="similarity">
    <text evidence="1">Belongs to the Rv1128c/1148c/1588c/1702c/1945/3466 family.</text>
</comment>
<evidence type="ECO:0000256" key="2">
    <source>
        <dbReference type="SAM" id="MobiDB-lite"/>
    </source>
</evidence>
<feature type="region of interest" description="Disordered" evidence="2">
    <location>
        <begin position="190"/>
        <end position="213"/>
    </location>
</feature>
<dbReference type="Pfam" id="PF02720">
    <property type="entry name" value="DUF222"/>
    <property type="match status" value="2"/>
</dbReference>
<evidence type="ECO:0000256" key="1">
    <source>
        <dbReference type="ARBA" id="ARBA00023450"/>
    </source>
</evidence>
<name>A0ABT4M7U5_9NOCA</name>
<dbReference type="Proteomes" id="UP001081071">
    <property type="component" value="Unassembled WGS sequence"/>
</dbReference>
<dbReference type="InterPro" id="IPR002711">
    <property type="entry name" value="HNH"/>
</dbReference>
<protein>
    <submittedName>
        <fullName evidence="4">DUF222 domain-containing protein</fullName>
    </submittedName>
</protein>
<feature type="compositionally biased region" description="Polar residues" evidence="2">
    <location>
        <begin position="256"/>
        <end position="281"/>
    </location>
</feature>
<dbReference type="Pfam" id="PF01844">
    <property type="entry name" value="HNH"/>
    <property type="match status" value="1"/>
</dbReference>
<reference evidence="4" key="1">
    <citation type="submission" date="2022-12" db="EMBL/GenBank/DDBJ databases">
        <authorList>
            <person name="Krivoruchko A.V."/>
            <person name="Elkin A."/>
        </authorList>
    </citation>
    <scope>NUCLEOTIDE SEQUENCE</scope>
    <source>
        <strain evidence="4">IEGM 1391</strain>
    </source>
</reference>
<evidence type="ECO:0000259" key="3">
    <source>
        <dbReference type="SMART" id="SM00507"/>
    </source>
</evidence>
<dbReference type="InterPro" id="IPR003615">
    <property type="entry name" value="HNH_nuc"/>
</dbReference>
<dbReference type="SMART" id="SM00507">
    <property type="entry name" value="HNHc"/>
    <property type="match status" value="1"/>
</dbReference>
<evidence type="ECO:0000313" key="4">
    <source>
        <dbReference type="EMBL" id="MCZ4517027.1"/>
    </source>
</evidence>
<comment type="caution">
    <text evidence="4">The sequence shown here is derived from an EMBL/GenBank/DDBJ whole genome shotgun (WGS) entry which is preliminary data.</text>
</comment>
<sequence>MTTAIWQLSEAELLADATAVSHQIQLLEARRIALVAEIDTRVSREKLGFPGPAGWLTSTTLLSPGKATKIVALARGLKNFPDIADAVNTGSISVDHAALILAFAETPPKNLPPEGQDVARAALLTAATGPDARTGPLRAAITRLHDTYGGKKPPAEDTDRNELFASTTLNGRLVAKMDFDAITGEKLLTALSPLTEPRPAADGTPDERSPARRRADAFGHILDRYLASSNRPTEGGEKPHVNLHITLRDLTNLRRTMNADSDSNTDSNYENGSTATESDNGNVGGATVSDSGDDCASHSSNDDCAGGSGDGCDSSIGPSADRGAYRDLFGDGTTVGWLPWMGPLSRETSRQLACDCILTAIVMDENGSPINLARTARTVNAKQKRALTARDHGCAFPGCGKPAAWTEGHHIWHWTDGGPTDMNNLVLLCGFHHRLIHHSDWEVFIAADNHPWFVPPATVDPYRKPRQSHARAGPHIT</sequence>
<proteinExistence type="inferred from homology"/>
<dbReference type="InterPro" id="IPR003870">
    <property type="entry name" value="DUF222"/>
</dbReference>
<organism evidence="4 5">
    <name type="scientific">Rhodococcus ruber</name>
    <dbReference type="NCBI Taxonomy" id="1830"/>
    <lineage>
        <taxon>Bacteria</taxon>
        <taxon>Bacillati</taxon>
        <taxon>Actinomycetota</taxon>
        <taxon>Actinomycetes</taxon>
        <taxon>Mycobacteriales</taxon>
        <taxon>Nocardiaceae</taxon>
        <taxon>Rhodococcus</taxon>
    </lineage>
</organism>